<organism evidence="1">
    <name type="scientific">uncultured Caudovirales phage</name>
    <dbReference type="NCBI Taxonomy" id="2100421"/>
    <lineage>
        <taxon>Viruses</taxon>
        <taxon>Duplodnaviria</taxon>
        <taxon>Heunggongvirae</taxon>
        <taxon>Uroviricota</taxon>
        <taxon>Caudoviricetes</taxon>
        <taxon>Peduoviridae</taxon>
        <taxon>Maltschvirus</taxon>
        <taxon>Maltschvirus maltsch</taxon>
    </lineage>
</organism>
<protein>
    <submittedName>
        <fullName evidence="1">COG3179 Predicted chitinase</fullName>
    </submittedName>
</protein>
<dbReference type="PANTHER" id="PTHR34408:SF1">
    <property type="entry name" value="GLYCOSYL HYDROLASE FAMILY 19 DOMAIN-CONTAINING PROTEIN HI_1415"/>
    <property type="match status" value="1"/>
</dbReference>
<dbReference type="InterPro" id="IPR023346">
    <property type="entry name" value="Lysozyme-like_dom_sf"/>
</dbReference>
<name>A0A6J5M447_9CAUD</name>
<dbReference type="EMBL" id="LR796385">
    <property type="protein sequence ID" value="CAB4141002.1"/>
    <property type="molecule type" value="Genomic_DNA"/>
</dbReference>
<evidence type="ECO:0000313" key="1">
    <source>
        <dbReference type="EMBL" id="CAB4141002.1"/>
    </source>
</evidence>
<dbReference type="InterPro" id="IPR052354">
    <property type="entry name" value="Cell_Wall_Dynamics_Protein"/>
</dbReference>
<dbReference type="Gene3D" id="1.10.530.10">
    <property type="match status" value="1"/>
</dbReference>
<proteinExistence type="predicted"/>
<dbReference type="SUPFAM" id="SSF53955">
    <property type="entry name" value="Lysozyme-like"/>
    <property type="match status" value="1"/>
</dbReference>
<sequence length="226" mass="25042">MRQRLIPLTPALVRALGNRTTDYEAFRARWETVLNTAAEHWGIHALVPKAAWLAQCAWESGAFGRLEESFNYSPEGLLRTWPRRFTPELANALGRRRGQAAKQEAIANLVYGRRMGNGPAEGWLYRGRGIIQLTGKDNYAAAQAATGLPLVDLPEMLTDPAEAAWVAGWYWSSRGLNHVATDRGIDAVSRAINRGSAEARTPALHEAERRRKYAAILPALEAATRE</sequence>
<dbReference type="PANTHER" id="PTHR34408">
    <property type="entry name" value="FAMILY PROTEIN, PUTATIVE-RELATED"/>
    <property type="match status" value="1"/>
</dbReference>
<accession>A0A6J5M447</accession>
<gene>
    <name evidence="1" type="ORF">UFOVP411_2</name>
</gene>
<reference evidence="1" key="1">
    <citation type="submission" date="2020-04" db="EMBL/GenBank/DDBJ databases">
        <authorList>
            <person name="Chiriac C."/>
            <person name="Salcher M."/>
            <person name="Ghai R."/>
            <person name="Kavagutti S V."/>
        </authorList>
    </citation>
    <scope>NUCLEOTIDE SEQUENCE</scope>
</reference>